<feature type="domain" description="Polymerase beta nucleotidyltransferase" evidence="1">
    <location>
        <begin position="45"/>
        <end position="120"/>
    </location>
</feature>
<dbReference type="EMBL" id="NBVN01000005">
    <property type="protein sequence ID" value="PUA31943.1"/>
    <property type="molecule type" value="Genomic_DNA"/>
</dbReference>
<dbReference type="SUPFAM" id="SSF81301">
    <property type="entry name" value="Nucleotidyltransferase"/>
    <property type="match status" value="1"/>
</dbReference>
<dbReference type="Pfam" id="PF18765">
    <property type="entry name" value="Polbeta"/>
    <property type="match status" value="1"/>
</dbReference>
<protein>
    <recommendedName>
        <fullName evidence="1">Polymerase beta nucleotidyltransferase domain-containing protein</fullName>
    </recommendedName>
</protein>
<comment type="caution">
    <text evidence="2">The sequence shown here is derived from an EMBL/GenBank/DDBJ whole genome shotgun (WGS) entry which is preliminary data.</text>
</comment>
<name>A0A2R7Y394_9CREN</name>
<reference evidence="2 3" key="1">
    <citation type="journal article" date="2018" name="Syst. Appl. Microbiol.">
        <title>A new symbiotic nanoarchaeote (Candidatus Nanoclepta minutus) and its host (Zestosphaera tikiterensis gen. nov., sp. nov.) from a New Zealand hot spring.</title>
        <authorList>
            <person name="St John E."/>
            <person name="Liu Y."/>
            <person name="Podar M."/>
            <person name="Stott M.B."/>
            <person name="Meneghin J."/>
            <person name="Chen Z."/>
            <person name="Lagutin K."/>
            <person name="Mitchell K."/>
            <person name="Reysenbach A.L."/>
        </authorList>
    </citation>
    <scope>NUCLEOTIDE SEQUENCE [LARGE SCALE GENOMIC DNA]</scope>
    <source>
        <strain evidence="2">NZ3</strain>
    </source>
</reference>
<dbReference type="AlphaFoldDB" id="A0A2R7Y394"/>
<gene>
    <name evidence="2" type="ORF">B7O98_08125</name>
</gene>
<proteinExistence type="predicted"/>
<evidence type="ECO:0000313" key="2">
    <source>
        <dbReference type="EMBL" id="PUA31943.1"/>
    </source>
</evidence>
<evidence type="ECO:0000313" key="3">
    <source>
        <dbReference type="Proteomes" id="UP000244093"/>
    </source>
</evidence>
<dbReference type="InterPro" id="IPR041633">
    <property type="entry name" value="Polbeta"/>
</dbReference>
<dbReference type="InterPro" id="IPR043519">
    <property type="entry name" value="NT_sf"/>
</dbReference>
<evidence type="ECO:0000259" key="1">
    <source>
        <dbReference type="Pfam" id="PF18765"/>
    </source>
</evidence>
<dbReference type="Proteomes" id="UP000244093">
    <property type="component" value="Unassembled WGS sequence"/>
</dbReference>
<accession>A0A2R7Y394</accession>
<organism evidence="2 3">
    <name type="scientific">Zestosphaera tikiterensis</name>
    <dbReference type="NCBI Taxonomy" id="1973259"/>
    <lineage>
        <taxon>Archaea</taxon>
        <taxon>Thermoproteota</taxon>
        <taxon>Thermoprotei</taxon>
        <taxon>Desulfurococcales</taxon>
        <taxon>Desulfurococcaceae</taxon>
        <taxon>Zestosphaera</taxon>
    </lineage>
</organism>
<sequence>MFINWIYYLSYGVCLYSDGVDEWWGGFPGGFLCRDLAKVSEEDFKKLEELSSKYPEVVFLAITGSIARKGFSIHDVDVAVKLSAVKDRYEVLTSILTDISEILKVPEECVDLIDLDRADPEV</sequence>
<dbReference type="Gene3D" id="3.30.460.10">
    <property type="entry name" value="Beta Polymerase, domain 2"/>
    <property type="match status" value="1"/>
</dbReference>